<dbReference type="SUPFAM" id="SSF56918">
    <property type="entry name" value="Light-harvesting complex subunits"/>
    <property type="match status" value="1"/>
</dbReference>
<keyword evidence="12 14" id="KW-0472">Membrane</keyword>
<keyword evidence="8" id="KW-0460">Magnesium</keyword>
<evidence type="ECO:0000256" key="12">
    <source>
        <dbReference type="ARBA" id="ARBA00023136"/>
    </source>
</evidence>
<comment type="caution">
    <text evidence="16">The sequence shown here is derived from an EMBL/GenBank/DDBJ whole genome shotgun (WGS) entry which is preliminary data.</text>
</comment>
<dbReference type="EMBL" id="WIXJ01000009">
    <property type="protein sequence ID" value="MQY52333.1"/>
    <property type="molecule type" value="Genomic_DNA"/>
</dbReference>
<dbReference type="GO" id="GO:0019684">
    <property type="term" value="P:photosynthesis, light reaction"/>
    <property type="evidence" value="ECO:0007669"/>
    <property type="project" value="InterPro"/>
</dbReference>
<dbReference type="OrthoDB" id="8564165at2"/>
<evidence type="ECO:0000259" key="15">
    <source>
        <dbReference type="Pfam" id="PF00556"/>
    </source>
</evidence>
<evidence type="ECO:0000256" key="7">
    <source>
        <dbReference type="ARBA" id="ARBA00022723"/>
    </source>
</evidence>
<dbReference type="GO" id="GO:0030077">
    <property type="term" value="C:plasma membrane light-harvesting complex"/>
    <property type="evidence" value="ECO:0007669"/>
    <property type="project" value="InterPro"/>
</dbReference>
<evidence type="ECO:0000313" key="17">
    <source>
        <dbReference type="Proteomes" id="UP000480275"/>
    </source>
</evidence>
<organism evidence="16 17">
    <name type="scientific">Rhodocyclus tenuis</name>
    <name type="common">Rhodospirillum tenue</name>
    <dbReference type="NCBI Taxonomy" id="1066"/>
    <lineage>
        <taxon>Bacteria</taxon>
        <taxon>Pseudomonadati</taxon>
        <taxon>Pseudomonadota</taxon>
        <taxon>Betaproteobacteria</taxon>
        <taxon>Rhodocyclales</taxon>
        <taxon>Rhodocyclaceae</taxon>
        <taxon>Rhodocyclus</taxon>
    </lineage>
</organism>
<feature type="transmembrane region" description="Helical" evidence="14">
    <location>
        <begin position="12"/>
        <end position="33"/>
    </location>
</feature>
<dbReference type="Proteomes" id="UP000480275">
    <property type="component" value="Unassembled WGS sequence"/>
</dbReference>
<keyword evidence="11" id="KW-0157">Chromophore</keyword>
<comment type="function">
    <text evidence="1">Antenna complexes are light-harvesting systems, which transfer the excitation energy to the reaction centers.</text>
</comment>
<keyword evidence="6 14" id="KW-0812">Transmembrane</keyword>
<evidence type="ECO:0000256" key="6">
    <source>
        <dbReference type="ARBA" id="ARBA00022692"/>
    </source>
</evidence>
<evidence type="ECO:0000256" key="9">
    <source>
        <dbReference type="ARBA" id="ARBA00022956"/>
    </source>
</evidence>
<dbReference type="GO" id="GO:0042314">
    <property type="term" value="F:bacteriochlorophyll binding"/>
    <property type="evidence" value="ECO:0007669"/>
    <property type="project" value="UniProtKB-KW"/>
</dbReference>
<keyword evidence="9" id="KW-0076">Bacteriochlorophyll</keyword>
<dbReference type="Gene3D" id="4.10.220.20">
    <property type="entry name" value="Light-harvesting complex"/>
    <property type="match status" value="1"/>
</dbReference>
<evidence type="ECO:0000256" key="11">
    <source>
        <dbReference type="ARBA" id="ARBA00022991"/>
    </source>
</evidence>
<evidence type="ECO:0000256" key="3">
    <source>
        <dbReference type="ARBA" id="ARBA00022475"/>
    </source>
</evidence>
<dbReference type="AlphaFoldDB" id="A0A6L5JYC3"/>
<keyword evidence="5" id="KW-0042">Antenna complex</keyword>
<dbReference type="GO" id="GO:0005886">
    <property type="term" value="C:plasma membrane"/>
    <property type="evidence" value="ECO:0007669"/>
    <property type="project" value="UniProtKB-SubCell"/>
</dbReference>
<gene>
    <name evidence="16" type="ORF">GHK24_11175</name>
</gene>
<evidence type="ECO:0000256" key="10">
    <source>
        <dbReference type="ARBA" id="ARBA00022989"/>
    </source>
</evidence>
<sequence length="70" mass="7813">MWRAWKIIDPRTVLLSLIVFLSGMAFFLHFLAFNADRFYWLKDVVHDASHSTQTAAATAVPAPAPAASHD</sequence>
<keyword evidence="7" id="KW-0479">Metal-binding</keyword>
<feature type="domain" description="Antenna complex alpha/beta subunit" evidence="15">
    <location>
        <begin position="1"/>
        <end position="32"/>
    </location>
</feature>
<dbReference type="PRINTS" id="PR00673">
    <property type="entry name" value="LIGHTHARVSTA"/>
</dbReference>
<dbReference type="NCBIfam" id="NF040861">
    <property type="entry name" value="pufA_517_ASD"/>
    <property type="match status" value="1"/>
</dbReference>
<evidence type="ECO:0000313" key="16">
    <source>
        <dbReference type="EMBL" id="MQY52333.1"/>
    </source>
</evidence>
<dbReference type="Pfam" id="PF00556">
    <property type="entry name" value="LHC"/>
    <property type="match status" value="1"/>
</dbReference>
<evidence type="ECO:0000256" key="8">
    <source>
        <dbReference type="ARBA" id="ARBA00022842"/>
    </source>
</evidence>
<evidence type="ECO:0000256" key="5">
    <source>
        <dbReference type="ARBA" id="ARBA00022549"/>
    </source>
</evidence>
<comment type="subcellular location">
    <subcellularLocation>
        <location evidence="2">Cell membrane</location>
    </subcellularLocation>
</comment>
<accession>A0A6L5JYC3</accession>
<dbReference type="InterPro" id="IPR000066">
    <property type="entry name" value="Antenna_a/b"/>
</dbReference>
<proteinExistence type="predicted"/>
<protein>
    <submittedName>
        <fullName evidence="16">Light-harvesting protein</fullName>
    </submittedName>
</protein>
<evidence type="ECO:0000256" key="13">
    <source>
        <dbReference type="ARBA" id="ARBA00023243"/>
    </source>
</evidence>
<keyword evidence="4" id="KW-0148">Chlorophyll</keyword>
<reference evidence="16 17" key="1">
    <citation type="submission" date="2019-10" db="EMBL/GenBank/DDBJ databases">
        <title>Whole-genome sequence of the purple nonsulfur photosynthetic bacterium Rhodocyclus tenuis.</title>
        <authorList>
            <person name="Kyndt J.A."/>
            <person name="Meyer T.E."/>
        </authorList>
    </citation>
    <scope>NUCLEOTIDE SEQUENCE [LARGE SCALE GENOMIC DNA]</scope>
    <source>
        <strain evidence="16 17">DSM 110</strain>
    </source>
</reference>
<dbReference type="GO" id="GO:0046872">
    <property type="term" value="F:metal ion binding"/>
    <property type="evidence" value="ECO:0007669"/>
    <property type="project" value="UniProtKB-KW"/>
</dbReference>
<dbReference type="InterPro" id="IPR035889">
    <property type="entry name" value="Light-harvesting_complex"/>
</dbReference>
<keyword evidence="13" id="KW-0437">Light-harvesting polypeptide</keyword>
<evidence type="ECO:0000256" key="1">
    <source>
        <dbReference type="ARBA" id="ARBA00002455"/>
    </source>
</evidence>
<keyword evidence="10 14" id="KW-1133">Transmembrane helix</keyword>
<keyword evidence="3" id="KW-1003">Cell membrane</keyword>
<evidence type="ECO:0000256" key="2">
    <source>
        <dbReference type="ARBA" id="ARBA00004236"/>
    </source>
</evidence>
<name>A0A6L5JYC3_RHOTE</name>
<dbReference type="InterPro" id="IPR018332">
    <property type="entry name" value="Antenna_alpha"/>
</dbReference>
<evidence type="ECO:0000256" key="14">
    <source>
        <dbReference type="SAM" id="Phobius"/>
    </source>
</evidence>
<evidence type="ECO:0000256" key="4">
    <source>
        <dbReference type="ARBA" id="ARBA00022494"/>
    </source>
</evidence>